<dbReference type="AlphaFoldDB" id="A0A4C1WPH0"/>
<accession>A0A4C1WPH0</accession>
<name>A0A4C1WPH0_EUMVA</name>
<reference evidence="2 3" key="1">
    <citation type="journal article" date="2019" name="Commun. Biol.">
        <title>The bagworm genome reveals a unique fibroin gene that provides high tensile strength.</title>
        <authorList>
            <person name="Kono N."/>
            <person name="Nakamura H."/>
            <person name="Ohtoshi R."/>
            <person name="Tomita M."/>
            <person name="Numata K."/>
            <person name="Arakawa K."/>
        </authorList>
    </citation>
    <scope>NUCLEOTIDE SEQUENCE [LARGE SCALE GENOMIC DNA]</scope>
</reference>
<keyword evidence="1" id="KW-0472">Membrane</keyword>
<dbReference type="Proteomes" id="UP000299102">
    <property type="component" value="Unassembled WGS sequence"/>
</dbReference>
<keyword evidence="1" id="KW-1133">Transmembrane helix</keyword>
<keyword evidence="3" id="KW-1185">Reference proteome</keyword>
<feature type="transmembrane region" description="Helical" evidence="1">
    <location>
        <begin position="117"/>
        <end position="138"/>
    </location>
</feature>
<dbReference type="EMBL" id="BGZK01000602">
    <property type="protein sequence ID" value="GBP52422.1"/>
    <property type="molecule type" value="Genomic_DNA"/>
</dbReference>
<evidence type="ECO:0000313" key="2">
    <source>
        <dbReference type="EMBL" id="GBP52422.1"/>
    </source>
</evidence>
<comment type="caution">
    <text evidence="2">The sequence shown here is derived from an EMBL/GenBank/DDBJ whole genome shotgun (WGS) entry which is preliminary data.</text>
</comment>
<proteinExistence type="predicted"/>
<protein>
    <submittedName>
        <fullName evidence="2">Uncharacterized protein</fullName>
    </submittedName>
</protein>
<gene>
    <name evidence="2" type="ORF">EVAR_4705_1</name>
</gene>
<organism evidence="2 3">
    <name type="scientific">Eumeta variegata</name>
    <name type="common">Bagworm moth</name>
    <name type="synonym">Eumeta japonica</name>
    <dbReference type="NCBI Taxonomy" id="151549"/>
    <lineage>
        <taxon>Eukaryota</taxon>
        <taxon>Metazoa</taxon>
        <taxon>Ecdysozoa</taxon>
        <taxon>Arthropoda</taxon>
        <taxon>Hexapoda</taxon>
        <taxon>Insecta</taxon>
        <taxon>Pterygota</taxon>
        <taxon>Neoptera</taxon>
        <taxon>Endopterygota</taxon>
        <taxon>Lepidoptera</taxon>
        <taxon>Glossata</taxon>
        <taxon>Ditrysia</taxon>
        <taxon>Tineoidea</taxon>
        <taxon>Psychidae</taxon>
        <taxon>Oiketicinae</taxon>
        <taxon>Eumeta</taxon>
    </lineage>
</organism>
<evidence type="ECO:0000256" key="1">
    <source>
        <dbReference type="SAM" id="Phobius"/>
    </source>
</evidence>
<sequence length="148" mass="16720">MSRLNPHCKNGTLQKTLKTAKTVNPEADVRKRRVLAGYVRPALRERRAKTVMTRVRRQLSFCSQPDPTSSVLNRRRSCSIRSALPVGFAMRRACFITYTVESALKNYLTLFLPLNSVIVPLAVNTIIIIFMAGVLLLYPSHALFCQVQ</sequence>
<evidence type="ECO:0000313" key="3">
    <source>
        <dbReference type="Proteomes" id="UP000299102"/>
    </source>
</evidence>
<keyword evidence="1" id="KW-0812">Transmembrane</keyword>